<dbReference type="Proteomes" id="UP000503540">
    <property type="component" value="Chromosome"/>
</dbReference>
<reference evidence="2 3" key="1">
    <citation type="journal article" date="2019" name="ACS Chem. Biol.">
        <title>Identification and Mobilization of a Cryptic Antibiotic Biosynthesis Gene Locus from a Human-Pathogenic Nocardia Isolate.</title>
        <authorList>
            <person name="Herisse M."/>
            <person name="Ishida K."/>
            <person name="Porter J.L."/>
            <person name="Howden B."/>
            <person name="Hertweck C."/>
            <person name="Stinear T.P."/>
            <person name="Pidot S.J."/>
        </authorList>
    </citation>
    <scope>NUCLEOTIDE SEQUENCE [LARGE SCALE GENOMIC DNA]</scope>
    <source>
        <strain evidence="2 3">AUSMDU00012717</strain>
    </source>
</reference>
<accession>A0A6G9YHX9</accession>
<keyword evidence="1" id="KW-1133">Transmembrane helix</keyword>
<keyword evidence="1" id="KW-0472">Membrane</keyword>
<dbReference type="SUPFAM" id="SSF48452">
    <property type="entry name" value="TPR-like"/>
    <property type="match status" value="1"/>
</dbReference>
<gene>
    <name evidence="2" type="ORF">F5544_25305</name>
</gene>
<protein>
    <recommendedName>
        <fullName evidence="4">Tetratricopeptide repeat protein</fullName>
    </recommendedName>
</protein>
<evidence type="ECO:0008006" key="4">
    <source>
        <dbReference type="Google" id="ProtNLM"/>
    </source>
</evidence>
<dbReference type="RefSeq" id="WP_167475527.1">
    <property type="nucleotide sequence ID" value="NZ_CP046172.1"/>
</dbReference>
<evidence type="ECO:0000313" key="2">
    <source>
        <dbReference type="EMBL" id="QIS12915.1"/>
    </source>
</evidence>
<keyword evidence="3" id="KW-1185">Reference proteome</keyword>
<evidence type="ECO:0000256" key="1">
    <source>
        <dbReference type="SAM" id="Phobius"/>
    </source>
</evidence>
<organism evidence="2 3">
    <name type="scientific">Nocardia arthritidis</name>
    <dbReference type="NCBI Taxonomy" id="228602"/>
    <lineage>
        <taxon>Bacteria</taxon>
        <taxon>Bacillati</taxon>
        <taxon>Actinomycetota</taxon>
        <taxon>Actinomycetes</taxon>
        <taxon>Mycobacteriales</taxon>
        <taxon>Nocardiaceae</taxon>
        <taxon>Nocardia</taxon>
    </lineage>
</organism>
<dbReference type="KEGG" id="nah:F5544_25305"/>
<dbReference type="AlphaFoldDB" id="A0A6G9YHX9"/>
<dbReference type="InterPro" id="IPR011990">
    <property type="entry name" value="TPR-like_helical_dom_sf"/>
</dbReference>
<keyword evidence="1" id="KW-0812">Transmembrane</keyword>
<name>A0A6G9YHX9_9NOCA</name>
<dbReference type="EMBL" id="CP046172">
    <property type="protein sequence ID" value="QIS12915.1"/>
    <property type="molecule type" value="Genomic_DNA"/>
</dbReference>
<sequence>MNGPEPPRDPRPPSPESAASVLAKSSVWQGFLGIAWVISTSMILEIGSKLLEGWVGASHLLAPVAGWLSGVAVFLIVFGAAYALWVKVTELRRRAELLRITNTTADLVQPGLLVRARAAQFEPEAPELDPDLPYNLIAAILRDLGFRTFETAALYEVVAAALAAPARVPDAPIDDRTPGTVLTDLVERGILVRGVQDQVRLARVPLLPDSAEVQADPAWAAALPTLVRHYADRATQWSVALDSTALSPGAQRWFDTEGPGLCELVLACAGMDPEIARLLVPELSRIADALDTWFARKGWDEAEYGVAQTLSRLAAETGCAVERELAEIRNGTAEVKSLVSPLHRYSVALRARRALRSALRELAEPSPELVVAQRYLDTAWRQVPHTDIPGRVCVLIDLAEVHLRQWQLDTAQHCLQLAESLTSDGRDPAGRAQVHETLGVLLWARGEPRRGLRYWQWALAGYRELDHELGTARCLQHLGSAVVVAPPYGSLLLGDETEVTEAEVLRQATGWLAESMNLRPPHQPLAERYWEAARARLARLRPFDPDEPEAWLPLDRIDRWPLPDVA</sequence>
<feature type="transmembrane region" description="Helical" evidence="1">
    <location>
        <begin position="64"/>
        <end position="85"/>
    </location>
</feature>
<evidence type="ECO:0000313" key="3">
    <source>
        <dbReference type="Proteomes" id="UP000503540"/>
    </source>
</evidence>
<feature type="transmembrane region" description="Helical" evidence="1">
    <location>
        <begin position="21"/>
        <end position="44"/>
    </location>
</feature>
<proteinExistence type="predicted"/>
<dbReference type="Gene3D" id="1.25.40.10">
    <property type="entry name" value="Tetratricopeptide repeat domain"/>
    <property type="match status" value="1"/>
</dbReference>